<dbReference type="SUPFAM" id="SSF50447">
    <property type="entry name" value="Translation proteins"/>
    <property type="match status" value="1"/>
</dbReference>
<dbReference type="InterPro" id="IPR009000">
    <property type="entry name" value="Transl_B-barrel_sf"/>
</dbReference>
<comment type="similarity">
    <text evidence="1">Belongs to the RimM family.</text>
</comment>
<accession>A0A1V9VD78</accession>
<comment type="subunit">
    <text evidence="1">Binds ribosomal protein uS19.</text>
</comment>
<dbReference type="GO" id="GO:0042274">
    <property type="term" value="P:ribosomal small subunit biogenesis"/>
    <property type="evidence" value="ECO:0007669"/>
    <property type="project" value="UniProtKB-UniRule"/>
</dbReference>
<dbReference type="NCBIfam" id="TIGR02273">
    <property type="entry name" value="16S_RimM"/>
    <property type="match status" value="1"/>
</dbReference>
<dbReference type="Gene3D" id="2.40.30.60">
    <property type="entry name" value="RimM"/>
    <property type="match status" value="1"/>
</dbReference>
<comment type="caution">
    <text evidence="4">The sequence shown here is derived from an EMBL/GenBank/DDBJ whole genome shotgun (WGS) entry which is preliminary data.</text>
</comment>
<proteinExistence type="inferred from homology"/>
<comment type="subcellular location">
    <subcellularLocation>
        <location evidence="1">Cytoplasm</location>
    </subcellularLocation>
</comment>
<dbReference type="PANTHER" id="PTHR33692">
    <property type="entry name" value="RIBOSOME MATURATION FACTOR RIMM"/>
    <property type="match status" value="1"/>
</dbReference>
<evidence type="ECO:0000256" key="1">
    <source>
        <dbReference type="HAMAP-Rule" id="MF_00014"/>
    </source>
</evidence>
<dbReference type="EMBL" id="LNTC01000024">
    <property type="protein sequence ID" value="OQR41859.1"/>
    <property type="molecule type" value="Genomic_DNA"/>
</dbReference>
<dbReference type="HAMAP" id="MF_00014">
    <property type="entry name" value="Ribosome_mat_RimM"/>
    <property type="match status" value="1"/>
</dbReference>
<reference evidence="4 5" key="1">
    <citation type="submission" date="2017-04" db="EMBL/GenBank/DDBJ databases">
        <title>Accumulation and expression of multiple antibiotic resistance genes in Arcobacter cryaerophilus that thrives in sewage.</title>
        <authorList>
            <person name="Millar J.A."/>
            <person name="Raghavan R."/>
        </authorList>
    </citation>
    <scope>NUCLEOTIDE SEQUENCE [LARGE SCALE GENOMIC DNA]</scope>
    <source>
        <strain evidence="4 5">AZT-1</strain>
    </source>
</reference>
<dbReference type="SUPFAM" id="SSF50346">
    <property type="entry name" value="PRC-barrel domain"/>
    <property type="match status" value="1"/>
</dbReference>
<keyword evidence="1" id="KW-0698">rRNA processing</keyword>
<feature type="domain" description="RimM N-terminal" evidence="2">
    <location>
        <begin position="6"/>
        <end position="81"/>
    </location>
</feature>
<dbReference type="GO" id="GO:0005840">
    <property type="term" value="C:ribosome"/>
    <property type="evidence" value="ECO:0007669"/>
    <property type="project" value="InterPro"/>
</dbReference>
<keyword evidence="1" id="KW-0143">Chaperone</keyword>
<dbReference type="GO" id="GO:0006364">
    <property type="term" value="P:rRNA processing"/>
    <property type="evidence" value="ECO:0007669"/>
    <property type="project" value="UniProtKB-UniRule"/>
</dbReference>
<keyword evidence="1" id="KW-0690">Ribosome biogenesis</keyword>
<dbReference type="GO" id="GO:0005737">
    <property type="term" value="C:cytoplasm"/>
    <property type="evidence" value="ECO:0007669"/>
    <property type="project" value="UniProtKB-SubCell"/>
</dbReference>
<dbReference type="PANTHER" id="PTHR33692:SF1">
    <property type="entry name" value="RIBOSOME MATURATION FACTOR RIMM"/>
    <property type="match status" value="1"/>
</dbReference>
<dbReference type="GO" id="GO:0043022">
    <property type="term" value="F:ribosome binding"/>
    <property type="evidence" value="ECO:0007669"/>
    <property type="project" value="InterPro"/>
</dbReference>
<evidence type="ECO:0000259" key="2">
    <source>
        <dbReference type="Pfam" id="PF01782"/>
    </source>
</evidence>
<gene>
    <name evidence="1" type="primary">rimM</name>
    <name evidence="4" type="ORF">AS859_03235</name>
</gene>
<comment type="function">
    <text evidence="1">An accessory protein needed during the final step in the assembly of 30S ribosomal subunit, possibly for assembly of the head region. Essential for efficient processing of 16S rRNA. May be needed both before and after RbfA during the maturation of 16S rRNA. It has affinity for free ribosomal 30S subunits but not for 70S ribosomes.</text>
</comment>
<dbReference type="Pfam" id="PF01782">
    <property type="entry name" value="RimM"/>
    <property type="match status" value="1"/>
</dbReference>
<evidence type="ECO:0000313" key="5">
    <source>
        <dbReference type="Proteomes" id="UP000192599"/>
    </source>
</evidence>
<dbReference type="RefSeq" id="WP_081560437.1">
    <property type="nucleotide sequence ID" value="NZ_CP060264.1"/>
</dbReference>
<dbReference type="Gene3D" id="2.30.30.240">
    <property type="entry name" value="PRC-barrel domain"/>
    <property type="match status" value="1"/>
</dbReference>
<dbReference type="InterPro" id="IPR011961">
    <property type="entry name" value="RimM"/>
</dbReference>
<dbReference type="AlphaFoldDB" id="A0A1V9VD78"/>
<dbReference type="InterPro" id="IPR036976">
    <property type="entry name" value="RimM_N_sf"/>
</dbReference>
<dbReference type="InterPro" id="IPR011033">
    <property type="entry name" value="PRC_barrel-like_sf"/>
</dbReference>
<dbReference type="InterPro" id="IPR056792">
    <property type="entry name" value="PRC_RimM"/>
</dbReference>
<sequence length="175" mass="20482">MNKVYVAKLGKTVGLQGHLRLFIDSDFPEQFKKGATFTTNRNLILKVIECNLNKDLIKFENYEDVDLAKKLTNSELFTSQEATKEYCKLKENEFFWFDLISCEIFENGLLLGKVKDIHRYPLNDYLEVETSSELISKQLPKVFLIPHIFDKFIEKVDIENKKIFVKNAFDILENS</sequence>
<comment type="domain">
    <text evidence="1">The PRC barrel domain binds ribosomal protein uS19.</text>
</comment>
<feature type="domain" description="Ribosome maturation factor RimM PRC barrel" evidence="3">
    <location>
        <begin position="96"/>
        <end position="166"/>
    </location>
</feature>
<dbReference type="Pfam" id="PF24986">
    <property type="entry name" value="PRC_RimM"/>
    <property type="match status" value="1"/>
</dbReference>
<dbReference type="Proteomes" id="UP000192599">
    <property type="component" value="Unassembled WGS sequence"/>
</dbReference>
<organism evidence="4 5">
    <name type="scientific">Aliarcobacter cryaerophilus</name>
    <dbReference type="NCBI Taxonomy" id="28198"/>
    <lineage>
        <taxon>Bacteria</taxon>
        <taxon>Pseudomonadati</taxon>
        <taxon>Campylobacterota</taxon>
        <taxon>Epsilonproteobacteria</taxon>
        <taxon>Campylobacterales</taxon>
        <taxon>Arcobacteraceae</taxon>
        <taxon>Aliarcobacter</taxon>
    </lineage>
</organism>
<keyword evidence="1" id="KW-0963">Cytoplasm</keyword>
<dbReference type="InterPro" id="IPR002676">
    <property type="entry name" value="RimM_N"/>
</dbReference>
<evidence type="ECO:0000313" key="4">
    <source>
        <dbReference type="EMBL" id="OQR41859.1"/>
    </source>
</evidence>
<protein>
    <recommendedName>
        <fullName evidence="1">Ribosome maturation factor RimM</fullName>
    </recommendedName>
</protein>
<evidence type="ECO:0000259" key="3">
    <source>
        <dbReference type="Pfam" id="PF24986"/>
    </source>
</evidence>
<name>A0A1V9VD78_9BACT</name>